<proteinExistence type="predicted"/>
<accession>A0ACB9A8V4</accession>
<reference evidence="2" key="1">
    <citation type="journal article" date="2022" name="Mol. Ecol. Resour.">
        <title>The genomes of chicory, endive, great burdock and yacon provide insights into Asteraceae palaeo-polyploidization history and plant inulin production.</title>
        <authorList>
            <person name="Fan W."/>
            <person name="Wang S."/>
            <person name="Wang H."/>
            <person name="Wang A."/>
            <person name="Jiang F."/>
            <person name="Liu H."/>
            <person name="Zhao H."/>
            <person name="Xu D."/>
            <person name="Zhang Y."/>
        </authorList>
    </citation>
    <scope>NUCLEOTIDE SEQUENCE [LARGE SCALE GENOMIC DNA]</scope>
    <source>
        <strain evidence="2">cv. Yunnan</strain>
    </source>
</reference>
<organism evidence="1 2">
    <name type="scientific">Smallanthus sonchifolius</name>
    <dbReference type="NCBI Taxonomy" id="185202"/>
    <lineage>
        <taxon>Eukaryota</taxon>
        <taxon>Viridiplantae</taxon>
        <taxon>Streptophyta</taxon>
        <taxon>Embryophyta</taxon>
        <taxon>Tracheophyta</taxon>
        <taxon>Spermatophyta</taxon>
        <taxon>Magnoliopsida</taxon>
        <taxon>eudicotyledons</taxon>
        <taxon>Gunneridae</taxon>
        <taxon>Pentapetalae</taxon>
        <taxon>asterids</taxon>
        <taxon>campanulids</taxon>
        <taxon>Asterales</taxon>
        <taxon>Asteraceae</taxon>
        <taxon>Asteroideae</taxon>
        <taxon>Heliantheae alliance</taxon>
        <taxon>Millerieae</taxon>
        <taxon>Smallanthus</taxon>
    </lineage>
</organism>
<name>A0ACB9A8V4_9ASTR</name>
<comment type="caution">
    <text evidence="1">The sequence shown here is derived from an EMBL/GenBank/DDBJ whole genome shotgun (WGS) entry which is preliminary data.</text>
</comment>
<protein>
    <submittedName>
        <fullName evidence="1">Uncharacterized protein</fullName>
    </submittedName>
</protein>
<sequence length="337" mass="38903">MEGMHHLPQDIVFDIFVRLPTKALLRLRCLSKHWNRLISDEFMKSRSRRMILLSFKPLHAIDNTVHSVVSLRSHFKNQENYDHHVIIVGTFNGIVFLVCKDMILYNPLTGAFKIVPDPPFRSNYGFNDSYVHGFCYGTTTDDLKIVRLTNGTGFYQAACFGDVSSLKEGSWRTKSKTMVRNCLIKQYAGTFVNGFLYWIAISEHGGLVVALNVKKMVFSEIELPFFQRLQVLHVTDVYNRLELWVMNEEHGMEKTWSKVLTSNVVADFNIPLSIIDVGKIVLKDRSEVQVIYIYDMLKDSYEVYRVTPNCGGSWLWRIQAMEYVESLISPSDLCSSW</sequence>
<gene>
    <name evidence="1" type="ORF">L1987_76327</name>
</gene>
<reference evidence="1 2" key="2">
    <citation type="journal article" date="2022" name="Mol. Ecol. Resour.">
        <title>The genomes of chicory, endive, great burdock and yacon provide insights into Asteraceae paleo-polyploidization history and plant inulin production.</title>
        <authorList>
            <person name="Fan W."/>
            <person name="Wang S."/>
            <person name="Wang H."/>
            <person name="Wang A."/>
            <person name="Jiang F."/>
            <person name="Liu H."/>
            <person name="Zhao H."/>
            <person name="Xu D."/>
            <person name="Zhang Y."/>
        </authorList>
    </citation>
    <scope>NUCLEOTIDE SEQUENCE [LARGE SCALE GENOMIC DNA]</scope>
    <source>
        <strain evidence="2">cv. Yunnan</strain>
        <tissue evidence="1">Leaves</tissue>
    </source>
</reference>
<keyword evidence="2" id="KW-1185">Reference proteome</keyword>
<evidence type="ECO:0000313" key="2">
    <source>
        <dbReference type="Proteomes" id="UP001056120"/>
    </source>
</evidence>
<evidence type="ECO:0000313" key="1">
    <source>
        <dbReference type="EMBL" id="KAI3706074.1"/>
    </source>
</evidence>
<dbReference type="Proteomes" id="UP001056120">
    <property type="component" value="Linkage Group LG25"/>
</dbReference>
<dbReference type="EMBL" id="CM042042">
    <property type="protein sequence ID" value="KAI3706074.1"/>
    <property type="molecule type" value="Genomic_DNA"/>
</dbReference>